<name>A0A0L6CNX1_9MICO</name>
<proteinExistence type="predicted"/>
<dbReference type="STRING" id="1631356.VV01_05955"/>
<comment type="caution">
    <text evidence="2">The sequence shown here is derived from an EMBL/GenBank/DDBJ whole genome shotgun (WGS) entry which is preliminary data.</text>
</comment>
<evidence type="ECO:0000259" key="1">
    <source>
        <dbReference type="SMART" id="SM00382"/>
    </source>
</evidence>
<evidence type="ECO:0000313" key="2">
    <source>
        <dbReference type="EMBL" id="KNX39233.1"/>
    </source>
</evidence>
<dbReference type="InterPro" id="IPR003593">
    <property type="entry name" value="AAA+_ATPase"/>
</dbReference>
<accession>A0A0L6CNX1</accession>
<sequence length="193" mass="21247">MLTPVTASTPRVVLVVGVPGAGKTTVARALAQHFERSACIEGDLIQHELTVSGLVPPGGEPVDEQGRQLQLRWRNCADLADNFAAEGFTVVVEHAASTPDFIELFRDRLRTRPLSLIVLAPRHEVTLERDAGRHKQVAQHFTWMDAQMRQTLTGWGWWLDSSDLSVDQTVAAVLERGLEAGVLEDPVDVGRRP</sequence>
<dbReference type="EMBL" id="LAIR01000002">
    <property type="protein sequence ID" value="KNX39233.1"/>
    <property type="molecule type" value="Genomic_DNA"/>
</dbReference>
<dbReference type="Proteomes" id="UP000037397">
    <property type="component" value="Unassembled WGS sequence"/>
</dbReference>
<feature type="domain" description="AAA+ ATPase" evidence="1">
    <location>
        <begin position="9"/>
        <end position="145"/>
    </location>
</feature>
<organism evidence="2 3">
    <name type="scientific">Luteipulveratus halotolerans</name>
    <dbReference type="NCBI Taxonomy" id="1631356"/>
    <lineage>
        <taxon>Bacteria</taxon>
        <taxon>Bacillati</taxon>
        <taxon>Actinomycetota</taxon>
        <taxon>Actinomycetes</taxon>
        <taxon>Micrococcales</taxon>
        <taxon>Dermacoccaceae</taxon>
        <taxon>Luteipulveratus</taxon>
    </lineage>
</organism>
<dbReference type="Gene3D" id="3.40.50.300">
    <property type="entry name" value="P-loop containing nucleotide triphosphate hydrolases"/>
    <property type="match status" value="1"/>
</dbReference>
<dbReference type="SMART" id="SM00382">
    <property type="entry name" value="AAA"/>
    <property type="match status" value="1"/>
</dbReference>
<protein>
    <recommendedName>
        <fullName evidence="1">AAA+ ATPase domain-containing protein</fullName>
    </recommendedName>
</protein>
<dbReference type="SUPFAM" id="SSF52540">
    <property type="entry name" value="P-loop containing nucleoside triphosphate hydrolases"/>
    <property type="match status" value="1"/>
</dbReference>
<dbReference type="Pfam" id="PF13671">
    <property type="entry name" value="AAA_33"/>
    <property type="match status" value="1"/>
</dbReference>
<reference evidence="3" key="1">
    <citation type="submission" date="2015-03" db="EMBL/GenBank/DDBJ databases">
        <title>Luteipulveratus halotolerans sp. nov., a novel actinobacterium (Dermacoccaceae) from Sarawak, Malaysia.</title>
        <authorList>
            <person name="Juboi H."/>
            <person name="Basik A."/>
            <person name="Shamsul S.S."/>
            <person name="Arnold P."/>
            <person name="Schmitt E.K."/>
            <person name="Sanglier J.-J."/>
            <person name="Yeo T."/>
        </authorList>
    </citation>
    <scope>NUCLEOTIDE SEQUENCE [LARGE SCALE GENOMIC DNA]</scope>
    <source>
        <strain evidence="3">C296001</strain>
    </source>
</reference>
<gene>
    <name evidence="2" type="ORF">VV01_05955</name>
</gene>
<dbReference type="InterPro" id="IPR027417">
    <property type="entry name" value="P-loop_NTPase"/>
</dbReference>
<evidence type="ECO:0000313" key="3">
    <source>
        <dbReference type="Proteomes" id="UP000037397"/>
    </source>
</evidence>
<keyword evidence="3" id="KW-1185">Reference proteome</keyword>
<dbReference type="AlphaFoldDB" id="A0A0L6CNX1"/>